<dbReference type="Pfam" id="PF06723">
    <property type="entry name" value="MreB_Mbl"/>
    <property type="match status" value="1"/>
</dbReference>
<accession>A0A8J7UXN5</accession>
<dbReference type="SUPFAM" id="SSF53067">
    <property type="entry name" value="Actin-like ATPase domain"/>
    <property type="match status" value="1"/>
</dbReference>
<keyword evidence="1" id="KW-0812">Transmembrane</keyword>
<evidence type="ECO:0000313" key="2">
    <source>
        <dbReference type="EMBL" id="MBP3193524.1"/>
    </source>
</evidence>
<protein>
    <submittedName>
        <fullName evidence="2">Rod shape-determining protein</fullName>
    </submittedName>
</protein>
<organism evidence="2 3">
    <name type="scientific">Natronogracilivirga saccharolytica</name>
    <dbReference type="NCBI Taxonomy" id="2812953"/>
    <lineage>
        <taxon>Bacteria</taxon>
        <taxon>Pseudomonadati</taxon>
        <taxon>Balneolota</taxon>
        <taxon>Balneolia</taxon>
        <taxon>Balneolales</taxon>
        <taxon>Cyclonatronaceae</taxon>
        <taxon>Natronogracilivirga</taxon>
    </lineage>
</organism>
<keyword evidence="3" id="KW-1185">Reference proteome</keyword>
<proteinExistence type="predicted"/>
<dbReference type="Gene3D" id="3.30.420.40">
    <property type="match status" value="1"/>
</dbReference>
<dbReference type="InterPro" id="IPR043129">
    <property type="entry name" value="ATPase_NBD"/>
</dbReference>
<keyword evidence="1" id="KW-1133">Transmembrane helix</keyword>
<dbReference type="Proteomes" id="UP000673975">
    <property type="component" value="Unassembled WGS sequence"/>
</dbReference>
<name>A0A8J7UXN5_9BACT</name>
<evidence type="ECO:0000256" key="1">
    <source>
        <dbReference type="SAM" id="Phobius"/>
    </source>
</evidence>
<dbReference type="InterPro" id="IPR056546">
    <property type="entry name" value="MreB_MamK-like"/>
</dbReference>
<comment type="caution">
    <text evidence="2">The sequence shown here is derived from an EMBL/GenBank/DDBJ whole genome shotgun (WGS) entry which is preliminary data.</text>
</comment>
<dbReference type="EMBL" id="JAFIDN010000011">
    <property type="protein sequence ID" value="MBP3193524.1"/>
    <property type="molecule type" value="Genomic_DNA"/>
</dbReference>
<feature type="transmembrane region" description="Helical" evidence="1">
    <location>
        <begin position="6"/>
        <end position="29"/>
    </location>
</feature>
<sequence>MPRLPLVAYLPGILLAGTFFIPGLCHALFRTKTSFDRLKEQLPDKCSRKDIGFAGDILEEGIVLAGGGALLKNLDKRVAERTGLPVNLAEDALAVVVRGTGAVLDDLEYYRAVLV</sequence>
<evidence type="ECO:0000313" key="3">
    <source>
        <dbReference type="Proteomes" id="UP000673975"/>
    </source>
</evidence>
<dbReference type="AlphaFoldDB" id="A0A8J7UXN5"/>
<gene>
    <name evidence="2" type="ORF">NATSA_12685</name>
</gene>
<reference evidence="2" key="1">
    <citation type="submission" date="2021-02" db="EMBL/GenBank/DDBJ databases">
        <title>Natronogracilivirga saccharolytica gen. nov. sp. nov. a new anaerobic, haloalkiliphilic carbohydrate-fermenting bacterium from soda lake and proposing of Cyclonatronumiaceae fam. nov. in the phylum Balneolaeota.</title>
        <authorList>
            <person name="Zhilina T.N."/>
            <person name="Sorokin D.Y."/>
            <person name="Zavarzina D.G."/>
            <person name="Toshchakov S.V."/>
            <person name="Kublanov I.V."/>
        </authorList>
    </citation>
    <scope>NUCLEOTIDE SEQUENCE</scope>
    <source>
        <strain evidence="2">Z-1702</strain>
    </source>
</reference>
<keyword evidence="1" id="KW-0472">Membrane</keyword>